<keyword evidence="4" id="KW-0804">Transcription</keyword>
<name>A0A4S4BI27_9BACL</name>
<dbReference type="Gene3D" id="3.40.190.290">
    <property type="match status" value="1"/>
</dbReference>
<evidence type="ECO:0000256" key="3">
    <source>
        <dbReference type="ARBA" id="ARBA00023125"/>
    </source>
</evidence>
<keyword evidence="7" id="KW-1185">Reference proteome</keyword>
<gene>
    <name evidence="6" type="ORF">E6C55_26110</name>
</gene>
<dbReference type="InterPro" id="IPR000847">
    <property type="entry name" value="LysR_HTH_N"/>
</dbReference>
<dbReference type="PANTHER" id="PTHR30126:SF39">
    <property type="entry name" value="HTH-TYPE TRANSCRIPTIONAL REGULATOR CYSL"/>
    <property type="match status" value="1"/>
</dbReference>
<dbReference type="SUPFAM" id="SSF46785">
    <property type="entry name" value="Winged helix' DNA-binding domain"/>
    <property type="match status" value="1"/>
</dbReference>
<dbReference type="EMBL" id="SSOB01000043">
    <property type="protein sequence ID" value="THF74244.1"/>
    <property type="molecule type" value="Genomic_DNA"/>
</dbReference>
<feature type="domain" description="HTH lysR-type" evidence="5">
    <location>
        <begin position="3"/>
        <end position="60"/>
    </location>
</feature>
<dbReference type="OrthoDB" id="9785745at2"/>
<dbReference type="Pfam" id="PF03466">
    <property type="entry name" value="LysR_substrate"/>
    <property type="match status" value="1"/>
</dbReference>
<dbReference type="FunFam" id="1.10.10.10:FF:000001">
    <property type="entry name" value="LysR family transcriptional regulator"/>
    <property type="match status" value="1"/>
</dbReference>
<dbReference type="GO" id="GO:0000976">
    <property type="term" value="F:transcription cis-regulatory region binding"/>
    <property type="evidence" value="ECO:0007669"/>
    <property type="project" value="TreeGrafter"/>
</dbReference>
<keyword evidence="3" id="KW-0238">DNA-binding</keyword>
<dbReference type="InterPro" id="IPR036388">
    <property type="entry name" value="WH-like_DNA-bd_sf"/>
</dbReference>
<comment type="caution">
    <text evidence="6">The sequence shown here is derived from an EMBL/GenBank/DDBJ whole genome shotgun (WGS) entry which is preliminary data.</text>
</comment>
<dbReference type="PROSITE" id="PS50931">
    <property type="entry name" value="HTH_LYSR"/>
    <property type="match status" value="1"/>
</dbReference>
<dbReference type="PANTHER" id="PTHR30126">
    <property type="entry name" value="HTH-TYPE TRANSCRIPTIONAL REGULATOR"/>
    <property type="match status" value="1"/>
</dbReference>
<evidence type="ECO:0000256" key="2">
    <source>
        <dbReference type="ARBA" id="ARBA00023015"/>
    </source>
</evidence>
<dbReference type="PRINTS" id="PR00039">
    <property type="entry name" value="HTHLYSR"/>
</dbReference>
<dbReference type="RefSeq" id="WP_136372775.1">
    <property type="nucleotide sequence ID" value="NZ_SSOB01000043.1"/>
</dbReference>
<evidence type="ECO:0000259" key="5">
    <source>
        <dbReference type="PROSITE" id="PS50931"/>
    </source>
</evidence>
<reference evidence="6 7" key="1">
    <citation type="submission" date="2019-04" db="EMBL/GenBank/DDBJ databases">
        <title>Cohnella sp. nov. isolated from preserved vegetables.</title>
        <authorList>
            <person name="Lin S.-Y."/>
            <person name="Hung M.-H."/>
            <person name="Young C.-C."/>
        </authorList>
    </citation>
    <scope>NUCLEOTIDE SEQUENCE [LARGE SCALE GENOMIC DNA]</scope>
    <source>
        <strain evidence="6 7">CC-MHH1044</strain>
    </source>
</reference>
<evidence type="ECO:0000313" key="6">
    <source>
        <dbReference type="EMBL" id="THF74244.1"/>
    </source>
</evidence>
<organism evidence="6 7">
    <name type="scientific">Cohnella fermenti</name>
    <dbReference type="NCBI Taxonomy" id="2565925"/>
    <lineage>
        <taxon>Bacteria</taxon>
        <taxon>Bacillati</taxon>
        <taxon>Bacillota</taxon>
        <taxon>Bacilli</taxon>
        <taxon>Bacillales</taxon>
        <taxon>Paenibacillaceae</taxon>
        <taxon>Cohnella</taxon>
    </lineage>
</organism>
<evidence type="ECO:0000256" key="4">
    <source>
        <dbReference type="ARBA" id="ARBA00023163"/>
    </source>
</evidence>
<protein>
    <submittedName>
        <fullName evidence="6">LysR family transcriptional regulator</fullName>
    </submittedName>
</protein>
<proteinExistence type="inferred from homology"/>
<dbReference type="SUPFAM" id="SSF53850">
    <property type="entry name" value="Periplasmic binding protein-like II"/>
    <property type="match status" value="1"/>
</dbReference>
<dbReference type="InterPro" id="IPR005119">
    <property type="entry name" value="LysR_subst-bd"/>
</dbReference>
<dbReference type="Proteomes" id="UP000310636">
    <property type="component" value="Unassembled WGS sequence"/>
</dbReference>
<evidence type="ECO:0000256" key="1">
    <source>
        <dbReference type="ARBA" id="ARBA00009437"/>
    </source>
</evidence>
<sequence length="302" mass="33438">MSLNIHQLHIFYAVAERGSFSAAAQTLHMTQPAVTMQIQALEERFGVKLLQRSTKKLVLTEAGHCLLPQARKAFDLMRETDQLMAKYVDNLKGRLHFAASLTIGEYVLPRLLGPFLLRYPEVSVSMQVMNTSEIVESIANQGMAFGLVEASTDDDAVITEPVMNDELMLVVPSGHPFAAREEVSLEEAIAEPLVLRERGSGTRQVVVEELERHGVQEEKLRIVSDFGSNGAVKSAVEAGLGLSVLSVWSIKNEAALGLLKPIRVRDVFFRRQFYAVRSKASDLPMNAVVLLDYIRGLSDETD</sequence>
<dbReference type="CDD" id="cd08420">
    <property type="entry name" value="PBP2_CysL_like"/>
    <property type="match status" value="1"/>
</dbReference>
<dbReference type="GO" id="GO:0003700">
    <property type="term" value="F:DNA-binding transcription factor activity"/>
    <property type="evidence" value="ECO:0007669"/>
    <property type="project" value="InterPro"/>
</dbReference>
<keyword evidence="2" id="KW-0805">Transcription regulation</keyword>
<dbReference type="Gene3D" id="1.10.10.10">
    <property type="entry name" value="Winged helix-like DNA-binding domain superfamily/Winged helix DNA-binding domain"/>
    <property type="match status" value="1"/>
</dbReference>
<evidence type="ECO:0000313" key="7">
    <source>
        <dbReference type="Proteomes" id="UP000310636"/>
    </source>
</evidence>
<dbReference type="InterPro" id="IPR036390">
    <property type="entry name" value="WH_DNA-bd_sf"/>
</dbReference>
<comment type="similarity">
    <text evidence="1">Belongs to the LysR transcriptional regulatory family.</text>
</comment>
<dbReference type="AlphaFoldDB" id="A0A4S4BI27"/>
<accession>A0A4S4BI27</accession>
<dbReference type="Pfam" id="PF00126">
    <property type="entry name" value="HTH_1"/>
    <property type="match status" value="1"/>
</dbReference>